<evidence type="ECO:0000313" key="2">
    <source>
        <dbReference type="Proteomes" id="UP000183832"/>
    </source>
</evidence>
<dbReference type="Proteomes" id="UP000183832">
    <property type="component" value="Unassembled WGS sequence"/>
</dbReference>
<proteinExistence type="predicted"/>
<evidence type="ECO:0000313" key="1">
    <source>
        <dbReference type="EMBL" id="CRK99973.1"/>
    </source>
</evidence>
<name>A0A1J1II93_9DIPT</name>
<organism evidence="1 2">
    <name type="scientific">Clunio marinus</name>
    <dbReference type="NCBI Taxonomy" id="568069"/>
    <lineage>
        <taxon>Eukaryota</taxon>
        <taxon>Metazoa</taxon>
        <taxon>Ecdysozoa</taxon>
        <taxon>Arthropoda</taxon>
        <taxon>Hexapoda</taxon>
        <taxon>Insecta</taxon>
        <taxon>Pterygota</taxon>
        <taxon>Neoptera</taxon>
        <taxon>Endopterygota</taxon>
        <taxon>Diptera</taxon>
        <taxon>Nematocera</taxon>
        <taxon>Chironomoidea</taxon>
        <taxon>Chironomidae</taxon>
        <taxon>Clunio</taxon>
    </lineage>
</organism>
<keyword evidence="2" id="KW-1185">Reference proteome</keyword>
<sequence>MKLSRLECTRMDTCNVNIETLEIEKVKNCLRRQKERPNIGFVRRFYVDGTSTKNIHTFMRNNARNLFSSTQGQTELFH</sequence>
<reference evidence="1 2" key="1">
    <citation type="submission" date="2015-04" db="EMBL/GenBank/DDBJ databases">
        <authorList>
            <person name="Syromyatnikov M.Y."/>
            <person name="Popov V.N."/>
        </authorList>
    </citation>
    <scope>NUCLEOTIDE SEQUENCE [LARGE SCALE GENOMIC DNA]</scope>
</reference>
<gene>
    <name evidence="1" type="ORF">CLUMA_CG013268</name>
</gene>
<dbReference type="AlphaFoldDB" id="A0A1J1II93"/>
<accession>A0A1J1II93</accession>
<protein>
    <submittedName>
        <fullName evidence="1">CLUMA_CG013268, isoform A</fullName>
    </submittedName>
</protein>
<dbReference type="EMBL" id="CVRI01000054">
    <property type="protein sequence ID" value="CRK99973.1"/>
    <property type="molecule type" value="Genomic_DNA"/>
</dbReference>